<dbReference type="Gene3D" id="1.20.120.530">
    <property type="entry name" value="GntR ligand-binding domain-like"/>
    <property type="match status" value="1"/>
</dbReference>
<dbReference type="InterPro" id="IPR036390">
    <property type="entry name" value="WH_DNA-bd_sf"/>
</dbReference>
<dbReference type="PANTHER" id="PTHR43537:SF5">
    <property type="entry name" value="UXU OPERON TRANSCRIPTIONAL REGULATOR"/>
    <property type="match status" value="1"/>
</dbReference>
<evidence type="ECO:0000313" key="5">
    <source>
        <dbReference type="EMBL" id="AOH54988.1"/>
    </source>
</evidence>
<dbReference type="SMART" id="SM00895">
    <property type="entry name" value="FCD"/>
    <property type="match status" value="1"/>
</dbReference>
<dbReference type="GO" id="GO:0003677">
    <property type="term" value="F:DNA binding"/>
    <property type="evidence" value="ECO:0007669"/>
    <property type="project" value="UniProtKB-KW"/>
</dbReference>
<reference evidence="5 6" key="1">
    <citation type="submission" date="2016-08" db="EMBL/GenBank/DDBJ databases">
        <title>Complete genome sequence of Bacillus muralis G25-68, a strain with toxicity to nematodes.</title>
        <authorList>
            <person name="Zheng Z."/>
        </authorList>
    </citation>
    <scope>NUCLEOTIDE SEQUENCE [LARGE SCALE GENOMIC DNA]</scope>
    <source>
        <strain evidence="5 6">G25-68</strain>
    </source>
</reference>
<keyword evidence="6" id="KW-1185">Reference proteome</keyword>
<dbReference type="SMART" id="SM00345">
    <property type="entry name" value="HTH_GNTR"/>
    <property type="match status" value="1"/>
</dbReference>
<dbReference type="Pfam" id="PF07729">
    <property type="entry name" value="FCD"/>
    <property type="match status" value="1"/>
</dbReference>
<keyword evidence="3" id="KW-0804">Transcription</keyword>
<dbReference type="PROSITE" id="PS50949">
    <property type="entry name" value="HTH_GNTR"/>
    <property type="match status" value="1"/>
</dbReference>
<keyword evidence="2" id="KW-0238">DNA-binding</keyword>
<dbReference type="InterPro" id="IPR008920">
    <property type="entry name" value="TF_FadR/GntR_C"/>
</dbReference>
<dbReference type="InterPro" id="IPR011711">
    <property type="entry name" value="GntR_C"/>
</dbReference>
<feature type="domain" description="HTH gntR-type" evidence="4">
    <location>
        <begin position="10"/>
        <end position="78"/>
    </location>
</feature>
<accession>A0A1B3XP30</accession>
<dbReference type="EMBL" id="CP017080">
    <property type="protein sequence ID" value="AOH54988.1"/>
    <property type="molecule type" value="Genomic_DNA"/>
</dbReference>
<dbReference type="Proteomes" id="UP000077926">
    <property type="component" value="Chromosome"/>
</dbReference>
<dbReference type="OrthoDB" id="369138at2"/>
<organism evidence="5 6">
    <name type="scientific">Peribacillus muralis</name>
    <dbReference type="NCBI Taxonomy" id="264697"/>
    <lineage>
        <taxon>Bacteria</taxon>
        <taxon>Bacillati</taxon>
        <taxon>Bacillota</taxon>
        <taxon>Bacilli</taxon>
        <taxon>Bacillales</taxon>
        <taxon>Bacillaceae</taxon>
        <taxon>Peribacillus</taxon>
    </lineage>
</organism>
<dbReference type="PRINTS" id="PR00035">
    <property type="entry name" value="HTHGNTR"/>
</dbReference>
<evidence type="ECO:0000313" key="6">
    <source>
        <dbReference type="Proteomes" id="UP000077926"/>
    </source>
</evidence>
<dbReference type="Gene3D" id="1.10.10.10">
    <property type="entry name" value="Winged helix-like DNA-binding domain superfamily/Winged helix DNA-binding domain"/>
    <property type="match status" value="1"/>
</dbReference>
<evidence type="ECO:0000256" key="2">
    <source>
        <dbReference type="ARBA" id="ARBA00023125"/>
    </source>
</evidence>
<dbReference type="PANTHER" id="PTHR43537">
    <property type="entry name" value="TRANSCRIPTIONAL REGULATOR, GNTR FAMILY"/>
    <property type="match status" value="1"/>
</dbReference>
<dbReference type="CDD" id="cd07377">
    <property type="entry name" value="WHTH_GntR"/>
    <property type="match status" value="1"/>
</dbReference>
<evidence type="ECO:0000256" key="1">
    <source>
        <dbReference type="ARBA" id="ARBA00023015"/>
    </source>
</evidence>
<dbReference type="STRING" id="264697.ABE28_011560"/>
<keyword evidence="1" id="KW-0805">Transcription regulation</keyword>
<gene>
    <name evidence="5" type="ORF">ABE28_011560</name>
</gene>
<dbReference type="InterPro" id="IPR036388">
    <property type="entry name" value="WH-like_DNA-bd_sf"/>
</dbReference>
<dbReference type="InterPro" id="IPR000524">
    <property type="entry name" value="Tscrpt_reg_HTH_GntR"/>
</dbReference>
<dbReference type="GO" id="GO:0003700">
    <property type="term" value="F:DNA-binding transcription factor activity"/>
    <property type="evidence" value="ECO:0007669"/>
    <property type="project" value="InterPro"/>
</dbReference>
<evidence type="ECO:0000256" key="3">
    <source>
        <dbReference type="ARBA" id="ARBA00023163"/>
    </source>
</evidence>
<name>A0A1B3XP30_9BACI</name>
<dbReference type="RefSeq" id="WP_064465070.1">
    <property type="nucleotide sequence ID" value="NZ_CP017080.1"/>
</dbReference>
<evidence type="ECO:0000259" key="4">
    <source>
        <dbReference type="PROSITE" id="PS50949"/>
    </source>
</evidence>
<proteinExistence type="predicted"/>
<sequence length="234" mass="27183">MVKINPIKKTTVTEQVMEQIASWITSNELKPGEKLPNERLLAEEFGVNRGRVRESLRALALIGLITIKPGEGSYVSEHESPIPAETIVWMYYKEIDNFEDIFAARKLIESEVLLEASQHLTDNDIDNLEEILQNLYNLSVIEKNNYAFQELIDKFDLHIGLCSNNKIYSKLMQTIIHLRHDSMLKILNVPGAWENSIEWRTRFVHAIKDRNMEMVKKAIDFNFMRAKLFYGKVD</sequence>
<protein>
    <recommendedName>
        <fullName evidence="4">HTH gntR-type domain-containing protein</fullName>
    </recommendedName>
</protein>
<dbReference type="KEGG" id="bmur:ABE28_011560"/>
<dbReference type="SUPFAM" id="SSF48008">
    <property type="entry name" value="GntR ligand-binding domain-like"/>
    <property type="match status" value="1"/>
</dbReference>
<dbReference type="AlphaFoldDB" id="A0A1B3XP30"/>
<dbReference type="SUPFAM" id="SSF46785">
    <property type="entry name" value="Winged helix' DNA-binding domain"/>
    <property type="match status" value="1"/>
</dbReference>
<dbReference type="Pfam" id="PF00392">
    <property type="entry name" value="GntR"/>
    <property type="match status" value="1"/>
</dbReference>